<dbReference type="Proteomes" id="UP000823674">
    <property type="component" value="Chromosome A01"/>
</dbReference>
<name>A0ABQ7NQJ5_BRACM</name>
<feature type="non-terminal residue" evidence="1">
    <location>
        <position position="1"/>
    </location>
</feature>
<dbReference type="EMBL" id="JADBGQ010000001">
    <property type="protein sequence ID" value="KAG5412446.1"/>
    <property type="molecule type" value="Genomic_DNA"/>
</dbReference>
<evidence type="ECO:0000313" key="2">
    <source>
        <dbReference type="Proteomes" id="UP000823674"/>
    </source>
</evidence>
<proteinExistence type="predicted"/>
<evidence type="ECO:0000313" key="1">
    <source>
        <dbReference type="EMBL" id="KAG5412446.1"/>
    </source>
</evidence>
<accession>A0ABQ7NQJ5</accession>
<gene>
    <name evidence="1" type="primary">A01g500010.1_BraROA</name>
    <name evidence="1" type="ORF">IGI04_000013</name>
</gene>
<sequence length="160" mass="18845">TLCQKKFIPSLFCIMTIDKHVLSISTKFKSLEFSYEAGQVRSGHLIVSAEFVFFELPRKWKPWREYGFHCYHEDLKNLLILSKSIREVLKSYIFHNLSFLKPSWSRAINWKTLSFLKHRFIIVGPRLRGKSNSLGGIAYLEMMMMMIYVDGWVQEAKCLV</sequence>
<organism evidence="1 2">
    <name type="scientific">Brassica rapa subsp. trilocularis</name>
    <dbReference type="NCBI Taxonomy" id="1813537"/>
    <lineage>
        <taxon>Eukaryota</taxon>
        <taxon>Viridiplantae</taxon>
        <taxon>Streptophyta</taxon>
        <taxon>Embryophyta</taxon>
        <taxon>Tracheophyta</taxon>
        <taxon>Spermatophyta</taxon>
        <taxon>Magnoliopsida</taxon>
        <taxon>eudicotyledons</taxon>
        <taxon>Gunneridae</taxon>
        <taxon>Pentapetalae</taxon>
        <taxon>rosids</taxon>
        <taxon>malvids</taxon>
        <taxon>Brassicales</taxon>
        <taxon>Brassicaceae</taxon>
        <taxon>Brassiceae</taxon>
        <taxon>Brassica</taxon>
    </lineage>
</organism>
<comment type="caution">
    <text evidence="1">The sequence shown here is derived from an EMBL/GenBank/DDBJ whole genome shotgun (WGS) entry which is preliminary data.</text>
</comment>
<keyword evidence="2" id="KW-1185">Reference proteome</keyword>
<reference evidence="1 2" key="1">
    <citation type="submission" date="2021-03" db="EMBL/GenBank/DDBJ databases">
        <authorList>
            <person name="King G.J."/>
            <person name="Bancroft I."/>
            <person name="Baten A."/>
            <person name="Bloomfield J."/>
            <person name="Borpatragohain P."/>
            <person name="He Z."/>
            <person name="Irish N."/>
            <person name="Irwin J."/>
            <person name="Liu K."/>
            <person name="Mauleon R.P."/>
            <person name="Moore J."/>
            <person name="Morris R."/>
            <person name="Ostergaard L."/>
            <person name="Wang B."/>
            <person name="Wells R."/>
        </authorList>
    </citation>
    <scope>NUCLEOTIDE SEQUENCE [LARGE SCALE GENOMIC DNA]</scope>
    <source>
        <strain evidence="1">R-o-18</strain>
        <tissue evidence="1">Leaf</tissue>
    </source>
</reference>
<protein>
    <submittedName>
        <fullName evidence="1">Uncharacterized protein</fullName>
    </submittedName>
</protein>